<evidence type="ECO:0000313" key="2">
    <source>
        <dbReference type="Proteomes" id="UP000688137"/>
    </source>
</evidence>
<protein>
    <submittedName>
        <fullName evidence="1">Uncharacterized protein</fullName>
    </submittedName>
</protein>
<dbReference type="Proteomes" id="UP000688137">
    <property type="component" value="Unassembled WGS sequence"/>
</dbReference>
<organism evidence="1 2">
    <name type="scientific">Paramecium primaurelia</name>
    <dbReference type="NCBI Taxonomy" id="5886"/>
    <lineage>
        <taxon>Eukaryota</taxon>
        <taxon>Sar</taxon>
        <taxon>Alveolata</taxon>
        <taxon>Ciliophora</taxon>
        <taxon>Intramacronucleata</taxon>
        <taxon>Oligohymenophorea</taxon>
        <taxon>Peniculida</taxon>
        <taxon>Parameciidae</taxon>
        <taxon>Paramecium</taxon>
    </lineage>
</organism>
<dbReference type="AlphaFoldDB" id="A0A8S1PDS0"/>
<dbReference type="EMBL" id="CAJJDM010000118">
    <property type="protein sequence ID" value="CAD8101225.1"/>
    <property type="molecule type" value="Genomic_DNA"/>
</dbReference>
<gene>
    <name evidence="1" type="ORF">PPRIM_AZ9-3.1.T1150003</name>
</gene>
<reference evidence="1" key="1">
    <citation type="submission" date="2021-01" db="EMBL/GenBank/DDBJ databases">
        <authorList>
            <consortium name="Genoscope - CEA"/>
            <person name="William W."/>
        </authorList>
    </citation>
    <scope>NUCLEOTIDE SEQUENCE</scope>
</reference>
<evidence type="ECO:0000313" key="1">
    <source>
        <dbReference type="EMBL" id="CAD8101225.1"/>
    </source>
</evidence>
<name>A0A8S1PDS0_PARPR</name>
<accession>A0A8S1PDS0</accession>
<proteinExistence type="predicted"/>
<sequence>MILAFRLSNCLQCVLTPKTNIQCIHCSEGYFSSLITEDCTKNYQLYVNENTYSHILTDGQRLDTWVVMIQSVMMQFLPSQYYYPHSLDSPSIYELKCKYGYQFTKLQSCQKYCSNDCLI</sequence>
<keyword evidence="2" id="KW-1185">Reference proteome</keyword>
<comment type="caution">
    <text evidence="1">The sequence shown here is derived from an EMBL/GenBank/DDBJ whole genome shotgun (WGS) entry which is preliminary data.</text>
</comment>